<protein>
    <submittedName>
        <fullName evidence="1">Uncharacterized protein</fullName>
    </submittedName>
</protein>
<reference evidence="1 2" key="1">
    <citation type="submission" date="2018-06" db="EMBL/GenBank/DDBJ databases">
        <title>Genomic Encyclopedia of Type Strains, Phase IV (KMG-IV): sequencing the most valuable type-strain genomes for metagenomic binning, comparative biology and taxonomic classification.</title>
        <authorList>
            <person name="Goeker M."/>
        </authorList>
    </citation>
    <scope>NUCLEOTIDE SEQUENCE [LARGE SCALE GENOMIC DNA]</scope>
    <source>
        <strain evidence="1 2">DSM 25532</strain>
    </source>
</reference>
<dbReference type="Proteomes" id="UP000253426">
    <property type="component" value="Unassembled WGS sequence"/>
</dbReference>
<name>A0A366HED7_9BACT</name>
<dbReference type="EMBL" id="QNRR01000008">
    <property type="protein sequence ID" value="RBP40420.1"/>
    <property type="molecule type" value="Genomic_DNA"/>
</dbReference>
<proteinExistence type="predicted"/>
<accession>A0A366HED7</accession>
<gene>
    <name evidence="1" type="ORF">DES53_108127</name>
</gene>
<keyword evidence="2" id="KW-1185">Reference proteome</keyword>
<sequence length="83" mass="9174">MSVWFALPDGSIIDAVMRKDSASSRYVSIVQWRKDEATDDEMLLARRITTNSELAAAFAKAVESYYAFQSCCGKHCASFVQGA</sequence>
<evidence type="ECO:0000313" key="2">
    <source>
        <dbReference type="Proteomes" id="UP000253426"/>
    </source>
</evidence>
<comment type="caution">
    <text evidence="1">The sequence shown here is derived from an EMBL/GenBank/DDBJ whole genome shotgun (WGS) entry which is preliminary data.</text>
</comment>
<dbReference type="AlphaFoldDB" id="A0A366HED7"/>
<organism evidence="1 2">
    <name type="scientific">Roseimicrobium gellanilyticum</name>
    <dbReference type="NCBI Taxonomy" id="748857"/>
    <lineage>
        <taxon>Bacteria</taxon>
        <taxon>Pseudomonadati</taxon>
        <taxon>Verrucomicrobiota</taxon>
        <taxon>Verrucomicrobiia</taxon>
        <taxon>Verrucomicrobiales</taxon>
        <taxon>Verrucomicrobiaceae</taxon>
        <taxon>Roseimicrobium</taxon>
    </lineage>
</organism>
<evidence type="ECO:0000313" key="1">
    <source>
        <dbReference type="EMBL" id="RBP40420.1"/>
    </source>
</evidence>